<dbReference type="GO" id="GO:0015074">
    <property type="term" value="P:DNA integration"/>
    <property type="evidence" value="ECO:0007669"/>
    <property type="project" value="InterPro"/>
</dbReference>
<dbReference type="GO" id="GO:0003677">
    <property type="term" value="F:DNA binding"/>
    <property type="evidence" value="ECO:0007669"/>
    <property type="project" value="InterPro"/>
</dbReference>
<keyword evidence="3" id="KW-1185">Reference proteome</keyword>
<dbReference type="InterPro" id="IPR002492">
    <property type="entry name" value="Transposase_Tc1-like"/>
</dbReference>
<comment type="caution">
    <text evidence="2">The sequence shown here is derived from an EMBL/GenBank/DDBJ whole genome shotgun (WGS) entry which is preliminary data.</text>
</comment>
<dbReference type="Proteomes" id="UP000886998">
    <property type="component" value="Unassembled WGS sequence"/>
</dbReference>
<evidence type="ECO:0000313" key="2">
    <source>
        <dbReference type="EMBL" id="GFY76415.1"/>
    </source>
</evidence>
<proteinExistence type="predicted"/>
<gene>
    <name evidence="2" type="ORF">TNIN_403411</name>
</gene>
<dbReference type="AlphaFoldDB" id="A0A8X7CS20"/>
<sequence>MKVKVNPFLRAPKLAIIAENELGKKASPSTIRNVLHKKNLTGRKARQKPFISKRNQKDLDSETLLEFWEYSTGISGLNVLPSSFPVIISDIGRSLSMIRYRRDPNAAKYGRKQGAHYSVVVT</sequence>
<reference evidence="2" key="1">
    <citation type="submission" date="2020-08" db="EMBL/GenBank/DDBJ databases">
        <title>Multicomponent nature underlies the extraordinary mechanical properties of spider dragline silk.</title>
        <authorList>
            <person name="Kono N."/>
            <person name="Nakamura H."/>
            <person name="Mori M."/>
            <person name="Yoshida Y."/>
            <person name="Ohtoshi R."/>
            <person name="Malay A.D."/>
            <person name="Moran D.A.P."/>
            <person name="Tomita M."/>
            <person name="Numata K."/>
            <person name="Arakawa K."/>
        </authorList>
    </citation>
    <scope>NUCLEOTIDE SEQUENCE</scope>
</reference>
<evidence type="ECO:0000313" key="3">
    <source>
        <dbReference type="Proteomes" id="UP000886998"/>
    </source>
</evidence>
<dbReference type="OrthoDB" id="4843387at2759"/>
<name>A0A8X7CS20_9ARAC</name>
<dbReference type="Pfam" id="PF01498">
    <property type="entry name" value="HTH_Tnp_Tc3_2"/>
    <property type="match status" value="1"/>
</dbReference>
<accession>A0A8X7CS20</accession>
<protein>
    <recommendedName>
        <fullName evidence="1">Transposase Tc1-like domain-containing protein</fullName>
    </recommendedName>
</protein>
<organism evidence="2 3">
    <name type="scientific">Trichonephila inaurata madagascariensis</name>
    <dbReference type="NCBI Taxonomy" id="2747483"/>
    <lineage>
        <taxon>Eukaryota</taxon>
        <taxon>Metazoa</taxon>
        <taxon>Ecdysozoa</taxon>
        <taxon>Arthropoda</taxon>
        <taxon>Chelicerata</taxon>
        <taxon>Arachnida</taxon>
        <taxon>Araneae</taxon>
        <taxon>Araneomorphae</taxon>
        <taxon>Entelegynae</taxon>
        <taxon>Araneoidea</taxon>
        <taxon>Nephilidae</taxon>
        <taxon>Trichonephila</taxon>
        <taxon>Trichonephila inaurata</taxon>
    </lineage>
</organism>
<feature type="domain" description="Transposase Tc1-like" evidence="1">
    <location>
        <begin position="2"/>
        <end position="58"/>
    </location>
</feature>
<dbReference type="EMBL" id="BMAV01021907">
    <property type="protein sequence ID" value="GFY76415.1"/>
    <property type="molecule type" value="Genomic_DNA"/>
</dbReference>
<dbReference type="GO" id="GO:0006313">
    <property type="term" value="P:DNA transposition"/>
    <property type="evidence" value="ECO:0007669"/>
    <property type="project" value="InterPro"/>
</dbReference>
<evidence type="ECO:0000259" key="1">
    <source>
        <dbReference type="Pfam" id="PF01498"/>
    </source>
</evidence>